<reference evidence="1" key="1">
    <citation type="submission" date="2023-07" db="EMBL/GenBank/DDBJ databases">
        <title>Black Yeasts Isolated from many extreme environments.</title>
        <authorList>
            <person name="Coleine C."/>
            <person name="Stajich J.E."/>
            <person name="Selbmann L."/>
        </authorList>
    </citation>
    <scope>NUCLEOTIDE SEQUENCE</scope>
    <source>
        <strain evidence="1">CCFEE 5714</strain>
    </source>
</reference>
<keyword evidence="2" id="KW-1185">Reference proteome</keyword>
<gene>
    <name evidence="1" type="ORF">LTR37_007707</name>
</gene>
<organism evidence="1 2">
    <name type="scientific">Vermiconidia calcicola</name>
    <dbReference type="NCBI Taxonomy" id="1690605"/>
    <lineage>
        <taxon>Eukaryota</taxon>
        <taxon>Fungi</taxon>
        <taxon>Dikarya</taxon>
        <taxon>Ascomycota</taxon>
        <taxon>Pezizomycotina</taxon>
        <taxon>Dothideomycetes</taxon>
        <taxon>Dothideomycetidae</taxon>
        <taxon>Mycosphaerellales</taxon>
        <taxon>Extremaceae</taxon>
        <taxon>Vermiconidia</taxon>
    </lineage>
</organism>
<accession>A0ACC3NFU2</accession>
<proteinExistence type="predicted"/>
<evidence type="ECO:0000313" key="1">
    <source>
        <dbReference type="EMBL" id="KAK3714727.1"/>
    </source>
</evidence>
<dbReference type="Proteomes" id="UP001281147">
    <property type="component" value="Unassembled WGS sequence"/>
</dbReference>
<dbReference type="EMBL" id="JAUTXU010000054">
    <property type="protein sequence ID" value="KAK3714727.1"/>
    <property type="molecule type" value="Genomic_DNA"/>
</dbReference>
<protein>
    <submittedName>
        <fullName evidence="1">Uncharacterized protein</fullName>
    </submittedName>
</protein>
<name>A0ACC3NFU2_9PEZI</name>
<comment type="caution">
    <text evidence="1">The sequence shown here is derived from an EMBL/GenBank/DDBJ whole genome shotgun (WGS) entry which is preliminary data.</text>
</comment>
<sequence length="151" mass="16951">MDWATKFESYAETADGNEDALPSETTEEQGDREKLEADILAIAAEEDVQTALQKLLLSTPAEGELSILQEAAGRRQELKRQFLRGVQAILDASGDRRLEASHDMVSRLREEDNAFDVVGWFFMEAGHQRMEADDEQIKLLARIFGESTMST</sequence>
<evidence type="ECO:0000313" key="2">
    <source>
        <dbReference type="Proteomes" id="UP001281147"/>
    </source>
</evidence>